<proteinExistence type="predicted"/>
<dbReference type="GO" id="GO:0071949">
    <property type="term" value="F:FAD binding"/>
    <property type="evidence" value="ECO:0007669"/>
    <property type="project" value="InterPro"/>
</dbReference>
<dbReference type="EMBL" id="KN837123">
    <property type="protein sequence ID" value="KIJ43355.1"/>
    <property type="molecule type" value="Genomic_DNA"/>
</dbReference>
<dbReference type="InterPro" id="IPR050641">
    <property type="entry name" value="RIFMO-like"/>
</dbReference>
<sequence>MSLPAEVEVLVVGAGPVGLAAAITLKKLGVNIVVVDKTVRNGNGARAMLLHTRTVEVILTYILVRTFMLMLCSSKVLDTIDMAGAIVDNGMTSSILRWNGANQKLLDVDFSLLKDQTKYPFVVLIPQEEVEALLRRKLKEMGVEIFYLDVSDYFYDDDRKAIKVVFGDQSVTLWTQYLLGTDGARSTIRKIAHIPFEDPHTGAVYDDKHTGQTIHFALADIYLSEPLPATLATVYSTFYLDSFFVWIPLHSLDPEQPGMLWRIILGTLTHNEVPQNPSIEYLQAELDRRNPYKERIVIKEVATSSRYRVRAAVAETYWKKIGNGHVLLAGDASHVHSPIGAQGMNLGICDAVEVGHAIRNHIDAARKESSNGDLDKHLKQYAEERRAIGVKVIALSKRLTKMVTWNSGWKRIVRNLLMRVAGHLPFLVKAMARQMSGLGNGVVRKC</sequence>
<keyword evidence="4" id="KW-0560">Oxidoreductase</keyword>
<reference evidence="6 7" key="1">
    <citation type="submission" date="2014-06" db="EMBL/GenBank/DDBJ databases">
        <title>Evolutionary Origins and Diversification of the Mycorrhizal Mutualists.</title>
        <authorList>
            <consortium name="DOE Joint Genome Institute"/>
            <consortium name="Mycorrhizal Genomics Consortium"/>
            <person name="Kohler A."/>
            <person name="Kuo A."/>
            <person name="Nagy L.G."/>
            <person name="Floudas D."/>
            <person name="Copeland A."/>
            <person name="Barry K.W."/>
            <person name="Cichocki N."/>
            <person name="Veneault-Fourrey C."/>
            <person name="LaButti K."/>
            <person name="Lindquist E.A."/>
            <person name="Lipzen A."/>
            <person name="Lundell T."/>
            <person name="Morin E."/>
            <person name="Murat C."/>
            <person name="Riley R."/>
            <person name="Ohm R."/>
            <person name="Sun H."/>
            <person name="Tunlid A."/>
            <person name="Henrissat B."/>
            <person name="Grigoriev I.V."/>
            <person name="Hibbett D.S."/>
            <person name="Martin F."/>
        </authorList>
    </citation>
    <scope>NUCLEOTIDE SEQUENCE [LARGE SCALE GENOMIC DNA]</scope>
    <source>
        <strain evidence="6 7">SS14</strain>
    </source>
</reference>
<dbReference type="Proteomes" id="UP000054279">
    <property type="component" value="Unassembled WGS sequence"/>
</dbReference>
<evidence type="ECO:0000313" key="6">
    <source>
        <dbReference type="EMBL" id="KIJ43355.1"/>
    </source>
</evidence>
<evidence type="ECO:0000256" key="3">
    <source>
        <dbReference type="ARBA" id="ARBA00022827"/>
    </source>
</evidence>
<organism evidence="6 7">
    <name type="scientific">Sphaerobolus stellatus (strain SS14)</name>
    <dbReference type="NCBI Taxonomy" id="990650"/>
    <lineage>
        <taxon>Eukaryota</taxon>
        <taxon>Fungi</taxon>
        <taxon>Dikarya</taxon>
        <taxon>Basidiomycota</taxon>
        <taxon>Agaricomycotina</taxon>
        <taxon>Agaricomycetes</taxon>
        <taxon>Phallomycetidae</taxon>
        <taxon>Geastrales</taxon>
        <taxon>Sphaerobolaceae</taxon>
        <taxon>Sphaerobolus</taxon>
    </lineage>
</organism>
<dbReference type="HOGENOM" id="CLU_009665_20_0_1"/>
<dbReference type="PRINTS" id="PR00420">
    <property type="entry name" value="RNGMNOXGNASE"/>
</dbReference>
<comment type="cofactor">
    <cofactor evidence="1">
        <name>FAD</name>
        <dbReference type="ChEBI" id="CHEBI:57692"/>
    </cofactor>
</comment>
<dbReference type="OrthoDB" id="1716816at2759"/>
<dbReference type="AlphaFoldDB" id="A0A0C9VWY2"/>
<dbReference type="InterPro" id="IPR002938">
    <property type="entry name" value="FAD-bd"/>
</dbReference>
<evidence type="ECO:0000259" key="5">
    <source>
        <dbReference type="Pfam" id="PF01494"/>
    </source>
</evidence>
<evidence type="ECO:0000256" key="1">
    <source>
        <dbReference type="ARBA" id="ARBA00001974"/>
    </source>
</evidence>
<name>A0A0C9VWY2_SPHS4</name>
<protein>
    <recommendedName>
        <fullName evidence="5">FAD-binding domain-containing protein</fullName>
    </recommendedName>
</protein>
<accession>A0A0C9VWY2</accession>
<dbReference type="SUPFAM" id="SSF51905">
    <property type="entry name" value="FAD/NAD(P)-binding domain"/>
    <property type="match status" value="1"/>
</dbReference>
<gene>
    <name evidence="6" type="ORF">M422DRAFT_253236</name>
</gene>
<dbReference type="InterPro" id="IPR036188">
    <property type="entry name" value="FAD/NAD-bd_sf"/>
</dbReference>
<keyword evidence="2" id="KW-0285">Flavoprotein</keyword>
<evidence type="ECO:0000256" key="4">
    <source>
        <dbReference type="ARBA" id="ARBA00023002"/>
    </source>
</evidence>
<feature type="domain" description="FAD-binding" evidence="5">
    <location>
        <begin position="6"/>
        <end position="394"/>
    </location>
</feature>
<dbReference type="PANTHER" id="PTHR43004">
    <property type="entry name" value="TRK SYSTEM POTASSIUM UPTAKE PROTEIN"/>
    <property type="match status" value="1"/>
</dbReference>
<dbReference type="Gene3D" id="3.50.50.60">
    <property type="entry name" value="FAD/NAD(P)-binding domain"/>
    <property type="match status" value="2"/>
</dbReference>
<dbReference type="PANTHER" id="PTHR43004:SF19">
    <property type="entry name" value="BINDING MONOOXYGENASE, PUTATIVE (JCVI)-RELATED"/>
    <property type="match status" value="1"/>
</dbReference>
<dbReference type="GO" id="GO:0016709">
    <property type="term" value="F:oxidoreductase activity, acting on paired donors, with incorporation or reduction of molecular oxygen, NAD(P)H as one donor, and incorporation of one atom of oxygen"/>
    <property type="evidence" value="ECO:0007669"/>
    <property type="project" value="UniProtKB-ARBA"/>
</dbReference>
<keyword evidence="7" id="KW-1185">Reference proteome</keyword>
<dbReference type="Pfam" id="PF01494">
    <property type="entry name" value="FAD_binding_3"/>
    <property type="match status" value="1"/>
</dbReference>
<evidence type="ECO:0000313" key="7">
    <source>
        <dbReference type="Proteomes" id="UP000054279"/>
    </source>
</evidence>
<keyword evidence="3" id="KW-0274">FAD</keyword>
<evidence type="ECO:0000256" key="2">
    <source>
        <dbReference type="ARBA" id="ARBA00022630"/>
    </source>
</evidence>